<feature type="region of interest" description="Disordered" evidence="2">
    <location>
        <begin position="188"/>
        <end position="225"/>
    </location>
</feature>
<dbReference type="Gene3D" id="3.60.10.10">
    <property type="entry name" value="Endonuclease/exonuclease/phosphatase"/>
    <property type="match status" value="1"/>
</dbReference>
<organism evidence="6 7">
    <name type="scientific">Tanacetum coccineum</name>
    <dbReference type="NCBI Taxonomy" id="301880"/>
    <lineage>
        <taxon>Eukaryota</taxon>
        <taxon>Viridiplantae</taxon>
        <taxon>Streptophyta</taxon>
        <taxon>Embryophyta</taxon>
        <taxon>Tracheophyta</taxon>
        <taxon>Spermatophyta</taxon>
        <taxon>Magnoliopsida</taxon>
        <taxon>eudicotyledons</taxon>
        <taxon>Gunneridae</taxon>
        <taxon>Pentapetalae</taxon>
        <taxon>asterids</taxon>
        <taxon>campanulids</taxon>
        <taxon>Asterales</taxon>
        <taxon>Asteraceae</taxon>
        <taxon>Asteroideae</taxon>
        <taxon>Anthemideae</taxon>
        <taxon>Anthemidinae</taxon>
        <taxon>Tanacetum</taxon>
    </lineage>
</organism>
<dbReference type="Proteomes" id="UP001151760">
    <property type="component" value="Unassembled WGS sequence"/>
</dbReference>
<evidence type="ECO:0000259" key="3">
    <source>
        <dbReference type="Pfam" id="PF00078"/>
    </source>
</evidence>
<reference evidence="6" key="1">
    <citation type="journal article" date="2022" name="Int. J. Mol. Sci.">
        <title>Draft Genome of Tanacetum Coccineum: Genomic Comparison of Closely Related Tanacetum-Family Plants.</title>
        <authorList>
            <person name="Yamashiro T."/>
            <person name="Shiraishi A."/>
            <person name="Nakayama K."/>
            <person name="Satake H."/>
        </authorList>
    </citation>
    <scope>NUCLEOTIDE SEQUENCE</scope>
</reference>
<proteinExistence type="predicted"/>
<gene>
    <name evidence="6" type="ORF">Tco_1078396</name>
</gene>
<evidence type="ECO:0000259" key="4">
    <source>
        <dbReference type="Pfam" id="PF13966"/>
    </source>
</evidence>
<feature type="domain" description="Reverse transcriptase zinc-binding" evidence="4">
    <location>
        <begin position="1126"/>
        <end position="1210"/>
    </location>
</feature>
<evidence type="ECO:0000256" key="2">
    <source>
        <dbReference type="SAM" id="MobiDB-lite"/>
    </source>
</evidence>
<evidence type="ECO:0000256" key="1">
    <source>
        <dbReference type="SAM" id="Coils"/>
    </source>
</evidence>
<keyword evidence="7" id="KW-1185">Reference proteome</keyword>
<comment type="caution">
    <text evidence="6">The sequence shown here is derived from an EMBL/GenBank/DDBJ whole genome shotgun (WGS) entry which is preliminary data.</text>
</comment>
<dbReference type="Pfam" id="PF14111">
    <property type="entry name" value="DUF4283"/>
    <property type="match status" value="1"/>
</dbReference>
<keyword evidence="6" id="KW-0548">Nucleotidyltransferase</keyword>
<feature type="region of interest" description="Disordered" evidence="2">
    <location>
        <begin position="450"/>
        <end position="475"/>
    </location>
</feature>
<dbReference type="Pfam" id="PF00078">
    <property type="entry name" value="RVT_1"/>
    <property type="match status" value="1"/>
</dbReference>
<feature type="coiled-coil region" evidence="1">
    <location>
        <begin position="762"/>
        <end position="789"/>
    </location>
</feature>
<feature type="region of interest" description="Disordered" evidence="2">
    <location>
        <begin position="122"/>
        <end position="153"/>
    </location>
</feature>
<evidence type="ECO:0000313" key="7">
    <source>
        <dbReference type="Proteomes" id="UP001151760"/>
    </source>
</evidence>
<dbReference type="InterPro" id="IPR025558">
    <property type="entry name" value="DUF4283"/>
</dbReference>
<dbReference type="PANTHER" id="PTHR33116">
    <property type="entry name" value="REVERSE TRANSCRIPTASE ZINC-BINDING DOMAIN-CONTAINING PROTEIN-RELATED-RELATED"/>
    <property type="match status" value="1"/>
</dbReference>
<evidence type="ECO:0000313" key="6">
    <source>
        <dbReference type="EMBL" id="GJT89551.1"/>
    </source>
</evidence>
<reference evidence="6" key="2">
    <citation type="submission" date="2022-01" db="EMBL/GenBank/DDBJ databases">
        <authorList>
            <person name="Yamashiro T."/>
            <person name="Shiraishi A."/>
            <person name="Satake H."/>
            <person name="Nakayama K."/>
        </authorList>
    </citation>
    <scope>NUCLEOTIDE SEQUENCE</scope>
</reference>
<dbReference type="EMBL" id="BQNB010019834">
    <property type="protein sequence ID" value="GJT89551.1"/>
    <property type="molecule type" value="Genomic_DNA"/>
</dbReference>
<name>A0ABQ5HNY8_9ASTR</name>
<dbReference type="InterPro" id="IPR000477">
    <property type="entry name" value="RT_dom"/>
</dbReference>
<keyword evidence="1" id="KW-0175">Coiled coil</keyword>
<dbReference type="InterPro" id="IPR036691">
    <property type="entry name" value="Endo/exonu/phosph_ase_sf"/>
</dbReference>
<protein>
    <submittedName>
        <fullName evidence="6">RNA-directed DNA polymerase, eukaryota, reverse transcriptase zinc-binding domain protein</fullName>
    </submittedName>
</protein>
<evidence type="ECO:0000259" key="5">
    <source>
        <dbReference type="Pfam" id="PF14111"/>
    </source>
</evidence>
<feature type="domain" description="DUF4283" evidence="5">
    <location>
        <begin position="270"/>
        <end position="340"/>
    </location>
</feature>
<feature type="compositionally biased region" description="Polar residues" evidence="2">
    <location>
        <begin position="204"/>
        <end position="217"/>
    </location>
</feature>
<sequence length="1258" mass="143469">MGIMGLAWVLIGLTCNFFCKRILLDAVSWLLKVGPALRVWRLLIMMFVSKLLLSQLDANAIAAAGRIFFKGNIEDMIFFKFNALEDITLAKRAGRVGSILGGEKTLLSLFNKALVGGGSGVLENSKENQSGEEYEVNVKSRRNKNKKDVNADGVCNEVLDSQNDEHVEKMDDSQTGLIRETIEVEKDMNDVNKVNEEVEGTDMATESDNSRNSQNADSQKDNDEGKKFSYAKIVNNSSLDNKLNLIPTEVNDDGIEVVIFDEDIVNEGSKKWELIVCGYFVGYKMPYQEMRYNITRMWGKFRFKSVIPNGNGVFLFKFKNNEGLQSVIEMGPWMVNGKLISKGISAIASRLGTPLIMDQFTTNMCNLGNGRPGFARVLVDVEAGKCLPEKIDIVYKNKERVVTENKSVNVNYDWAPPMCTCCKVFGHNDKNYGSRPRTVDEFMEEERNTEIVEKGNSKSGEKTSHGNGEFQMNEKGNFKTNWNTNAGGSEQLNGEINAKRKNNSVSQNQARNKNKFDVLREYDGNEIQENDKQNEVEEIEEDDVFECSGMANSMKENKVIGLDSNVCATLETHLKSKKLSKACDKAFGKWNWISNVHLCISFVSFVYAANGSIERRNIWANLNRHKQITTGKPWIIGGDMNVILNTNEHSTRVSFVSSEMQEFKDCVKLIEVKDLCSSGLFFTWTKNIKKAGEGDETSVLKNLAVIIIPNSMKRKKKAFKFANFVVDKESFIPTVEKGWKIKVDGLQMFQLVKKMRSLKIHLRKLNWQNGNLFEKVEEVRDELMNIQRKIDKDPYNKTLRNAEVAILKEYMTIMEDEEKLLFQKSKFKWLSLGDRNNSFFHKTLKGRYQRNRIERVQDVNGKSFERQEVDDQYNKISDVEALSLVEDVSSKEIKDALFDIGDNKAPGPDGRQIQDNILLTQELLKGYDRKGGPSIVAFKIDIQKAYDTVNWSFLETILTHFGFHEKMINWIMICVKTTSFTINVNGELCGFFKGGRGLRQGDPICKSMKITHVCFVDDLLVLCHGDAESVKAVRDSIDKFGKCSGLLPNFNKSTIFLVISKAKIAWKKMYKPKSHGGLRLKDLEIWNKALLKTKYPIMRHIKVPKLNTEKGDWLVWKNKDGKECKFSIKEVYKDMRIQSSKTTWAKLIWFSQCIPKRSFMLWMAIQGKLMTCDRMAKWVSYDMHVCALCKGNVESHDHLFFNCLFSQAIWKELKILMQFQSNANVWGDIIDELAEKPNNSSIWSIVRRLCLAGAVYAI</sequence>
<feature type="compositionally biased region" description="Basic and acidic residues" evidence="2">
    <location>
        <begin position="450"/>
        <end position="464"/>
    </location>
</feature>
<dbReference type="GO" id="GO:0003964">
    <property type="term" value="F:RNA-directed DNA polymerase activity"/>
    <property type="evidence" value="ECO:0007669"/>
    <property type="project" value="UniProtKB-KW"/>
</dbReference>
<dbReference type="SUPFAM" id="SSF56219">
    <property type="entry name" value="DNase I-like"/>
    <property type="match status" value="1"/>
</dbReference>
<dbReference type="PANTHER" id="PTHR33116:SF84">
    <property type="entry name" value="RNA-DIRECTED DNA POLYMERASE"/>
    <property type="match status" value="1"/>
</dbReference>
<keyword evidence="6" id="KW-0808">Transferase</keyword>
<accession>A0ABQ5HNY8</accession>
<feature type="domain" description="Reverse transcriptase" evidence="3">
    <location>
        <begin position="909"/>
        <end position="1057"/>
    </location>
</feature>
<dbReference type="Pfam" id="PF13966">
    <property type="entry name" value="zf-RVT"/>
    <property type="match status" value="1"/>
</dbReference>
<dbReference type="InterPro" id="IPR026960">
    <property type="entry name" value="RVT-Znf"/>
</dbReference>
<keyword evidence="6" id="KW-0695">RNA-directed DNA polymerase</keyword>